<evidence type="ECO:0000313" key="2">
    <source>
        <dbReference type="EMBL" id="CAG8619553.1"/>
    </source>
</evidence>
<dbReference type="AlphaFoldDB" id="A0A9N9D172"/>
<feature type="non-terminal residue" evidence="2">
    <location>
        <position position="1"/>
    </location>
</feature>
<dbReference type="Proteomes" id="UP000789706">
    <property type="component" value="Unassembled WGS sequence"/>
</dbReference>
<name>A0A9N9D172_9GLOM</name>
<organism evidence="2 3">
    <name type="scientific">Diversispora eburnea</name>
    <dbReference type="NCBI Taxonomy" id="1213867"/>
    <lineage>
        <taxon>Eukaryota</taxon>
        <taxon>Fungi</taxon>
        <taxon>Fungi incertae sedis</taxon>
        <taxon>Mucoromycota</taxon>
        <taxon>Glomeromycotina</taxon>
        <taxon>Glomeromycetes</taxon>
        <taxon>Diversisporales</taxon>
        <taxon>Diversisporaceae</taxon>
        <taxon>Diversispora</taxon>
    </lineage>
</organism>
<accession>A0A9N9D172</accession>
<gene>
    <name evidence="2" type="ORF">DEBURN_LOCUS10309</name>
</gene>
<sequence length="79" mass="8682">LRVAPGNTCWIICPESQTEIEIEVSAGRIKFVDFPISADTNQNISNKEKTRCKTDISSDTDSDSVEDEAAIHNANNNTL</sequence>
<feature type="compositionally biased region" description="Acidic residues" evidence="1">
    <location>
        <begin position="58"/>
        <end position="68"/>
    </location>
</feature>
<proteinExistence type="predicted"/>
<keyword evidence="3" id="KW-1185">Reference proteome</keyword>
<feature type="region of interest" description="Disordered" evidence="1">
    <location>
        <begin position="43"/>
        <end position="79"/>
    </location>
</feature>
<comment type="caution">
    <text evidence="2">The sequence shown here is derived from an EMBL/GenBank/DDBJ whole genome shotgun (WGS) entry which is preliminary data.</text>
</comment>
<evidence type="ECO:0000313" key="3">
    <source>
        <dbReference type="Proteomes" id="UP000789706"/>
    </source>
</evidence>
<protein>
    <submittedName>
        <fullName evidence="2">481_t:CDS:1</fullName>
    </submittedName>
</protein>
<reference evidence="2" key="1">
    <citation type="submission" date="2021-06" db="EMBL/GenBank/DDBJ databases">
        <authorList>
            <person name="Kallberg Y."/>
            <person name="Tangrot J."/>
            <person name="Rosling A."/>
        </authorList>
    </citation>
    <scope>NUCLEOTIDE SEQUENCE</scope>
    <source>
        <strain evidence="2">AZ414A</strain>
    </source>
</reference>
<feature type="compositionally biased region" description="Basic and acidic residues" evidence="1">
    <location>
        <begin position="46"/>
        <end position="56"/>
    </location>
</feature>
<dbReference type="EMBL" id="CAJVPK010002851">
    <property type="protein sequence ID" value="CAG8619553.1"/>
    <property type="molecule type" value="Genomic_DNA"/>
</dbReference>
<evidence type="ECO:0000256" key="1">
    <source>
        <dbReference type="SAM" id="MobiDB-lite"/>
    </source>
</evidence>